<evidence type="ECO:0000313" key="2">
    <source>
        <dbReference type="EMBL" id="KMS97334.1"/>
    </source>
</evidence>
<evidence type="ECO:0000313" key="3">
    <source>
        <dbReference type="Proteomes" id="UP000035740"/>
    </source>
</evidence>
<feature type="region of interest" description="Disordered" evidence="1">
    <location>
        <begin position="47"/>
        <end position="80"/>
    </location>
</feature>
<reference evidence="2 3" key="1">
    <citation type="journal article" date="2014" name="Nature">
        <title>The genome of the recently domesticated crop plant sugar beet (Beta vulgaris).</title>
        <authorList>
            <person name="Dohm J.C."/>
            <person name="Minoche A.E."/>
            <person name="Holtgrawe D."/>
            <person name="Capella-Gutierrez S."/>
            <person name="Zakrzewski F."/>
            <person name="Tafer H."/>
            <person name="Rupp O."/>
            <person name="Sorensen T.R."/>
            <person name="Stracke R."/>
            <person name="Reinhardt R."/>
            <person name="Goesmann A."/>
            <person name="Kraft T."/>
            <person name="Schulz B."/>
            <person name="Stadler P.F."/>
            <person name="Schmidt T."/>
            <person name="Gabaldon T."/>
            <person name="Lehrach H."/>
            <person name="Weisshaar B."/>
            <person name="Himmelbauer H."/>
        </authorList>
    </citation>
    <scope>NUCLEOTIDE SEQUENCE [LARGE SCALE GENOMIC DNA]</scope>
    <source>
        <tissue evidence="2">Taproot</tissue>
    </source>
</reference>
<evidence type="ECO:0000256" key="1">
    <source>
        <dbReference type="SAM" id="MobiDB-lite"/>
    </source>
</evidence>
<protein>
    <submittedName>
        <fullName evidence="2">Uncharacterized protein</fullName>
    </submittedName>
</protein>
<organism evidence="2 3">
    <name type="scientific">Beta vulgaris subsp. vulgaris</name>
    <name type="common">Beet</name>
    <dbReference type="NCBI Taxonomy" id="3555"/>
    <lineage>
        <taxon>Eukaryota</taxon>
        <taxon>Viridiplantae</taxon>
        <taxon>Streptophyta</taxon>
        <taxon>Embryophyta</taxon>
        <taxon>Tracheophyta</taxon>
        <taxon>Spermatophyta</taxon>
        <taxon>Magnoliopsida</taxon>
        <taxon>eudicotyledons</taxon>
        <taxon>Gunneridae</taxon>
        <taxon>Pentapetalae</taxon>
        <taxon>Caryophyllales</taxon>
        <taxon>Chenopodiaceae</taxon>
        <taxon>Betoideae</taxon>
        <taxon>Beta</taxon>
    </lineage>
</organism>
<accession>A0A0J8B7T5</accession>
<dbReference type="Gramene" id="KMS97334">
    <property type="protein sequence ID" value="KMS97334"/>
    <property type="gene ID" value="BVRB_6g156130"/>
</dbReference>
<dbReference type="eggNOG" id="ENOG502S2HS">
    <property type="taxonomic scope" value="Eukaryota"/>
</dbReference>
<proteinExistence type="predicted"/>
<gene>
    <name evidence="2" type="ORF">BVRB_6g156130</name>
</gene>
<name>A0A0J8B7T5_BETVV</name>
<dbReference type="EMBL" id="KQ090326">
    <property type="protein sequence ID" value="KMS97334.1"/>
    <property type="molecule type" value="Genomic_DNA"/>
</dbReference>
<dbReference type="Proteomes" id="UP000035740">
    <property type="component" value="Unassembled WGS sequence"/>
</dbReference>
<dbReference type="AlphaFoldDB" id="A0A0J8B7T5"/>
<sequence length="182" mass="21362">MNLELCTMFYKKWRMEQELEKNTNVIQLDQLKLELCTMFYDVPDLNAEESNSPTQCDPIGPPSSTPQSKTPSSNRTKRARTETIEALKEFSTKIGKISEVMEAATEHIGRLANCFQHESDSADRRMKLITEIWKAYLLVRYFWHQRNLLLILLRLTSFSAYQKTLNMLMSKDFYFRTSNILM</sequence>
<keyword evidence="3" id="KW-1185">Reference proteome</keyword>
<dbReference type="OrthoDB" id="1746344at2759"/>